<dbReference type="EMBL" id="AYXG01000024">
    <property type="protein sequence ID" value="EWC64100.1"/>
    <property type="molecule type" value="Genomic_DNA"/>
</dbReference>
<reference evidence="1 2" key="1">
    <citation type="journal article" date="2014" name="Genome Announc.">
        <title>Draft Genome Sequence of the Antitrypanosomally Active Sponge-Associated Bacterium Actinokineospora sp. Strain EG49.</title>
        <authorList>
            <person name="Harjes J."/>
            <person name="Ryu T."/>
            <person name="Abdelmohsen U.R."/>
            <person name="Moitinho-Silva L."/>
            <person name="Horn H."/>
            <person name="Ravasi T."/>
            <person name="Hentschel U."/>
        </authorList>
    </citation>
    <scope>NUCLEOTIDE SEQUENCE [LARGE SCALE GENOMIC DNA]</scope>
    <source>
        <strain evidence="1 2">EG49</strain>
    </source>
</reference>
<proteinExistence type="predicted"/>
<evidence type="ECO:0000313" key="2">
    <source>
        <dbReference type="Proteomes" id="UP000019277"/>
    </source>
</evidence>
<sequence>MNEVLNLVQVLAAVPSLADVAGKIDSAASELQRSRRALPDERSAAVLEQIPAMQEQLRTRVPQSVLNFLLATTRVSADLDMLTTEVIDWLKANGISAQFRVVAQKRGAQRG</sequence>
<name>W7IT85_9PSEU</name>
<protein>
    <submittedName>
        <fullName evidence="1">Uncharacterized protein</fullName>
    </submittedName>
</protein>
<comment type="caution">
    <text evidence="1">The sequence shown here is derived from an EMBL/GenBank/DDBJ whole genome shotgun (WGS) entry which is preliminary data.</text>
</comment>
<dbReference type="Proteomes" id="UP000019277">
    <property type="component" value="Unassembled WGS sequence"/>
</dbReference>
<organism evidence="1 2">
    <name type="scientific">Actinokineospora spheciospongiae</name>
    <dbReference type="NCBI Taxonomy" id="909613"/>
    <lineage>
        <taxon>Bacteria</taxon>
        <taxon>Bacillati</taxon>
        <taxon>Actinomycetota</taxon>
        <taxon>Actinomycetes</taxon>
        <taxon>Pseudonocardiales</taxon>
        <taxon>Pseudonocardiaceae</taxon>
        <taxon>Actinokineospora</taxon>
    </lineage>
</organism>
<gene>
    <name evidence="1" type="ORF">UO65_0627</name>
</gene>
<dbReference type="STRING" id="909613.UO65_0627"/>
<accession>W7IT85</accession>
<evidence type="ECO:0000313" key="1">
    <source>
        <dbReference type="EMBL" id="EWC64100.1"/>
    </source>
</evidence>
<dbReference type="AlphaFoldDB" id="W7IT85"/>
<keyword evidence="2" id="KW-1185">Reference proteome</keyword>